<dbReference type="Proteomes" id="UP000808914">
    <property type="component" value="Unassembled WGS sequence"/>
</dbReference>
<gene>
    <name evidence="1" type="ORF">JOD45_001988</name>
</gene>
<name>A0ABS2Q227_9BACL</name>
<comment type="caution">
    <text evidence="1">The sequence shown here is derived from an EMBL/GenBank/DDBJ whole genome shotgun (WGS) entry which is preliminary data.</text>
</comment>
<evidence type="ECO:0000313" key="2">
    <source>
        <dbReference type="Proteomes" id="UP000808914"/>
    </source>
</evidence>
<evidence type="ECO:0000313" key="1">
    <source>
        <dbReference type="EMBL" id="MBM7645769.1"/>
    </source>
</evidence>
<sequence length="60" mass="7129">MHGKNFKDTAAQFRTSQTTVIRRFDRISSIHLKEFEELPKVIAIDEYRGDTNVRNNTRYL</sequence>
<accession>A0ABS2Q227</accession>
<keyword evidence="2" id="KW-1185">Reference proteome</keyword>
<dbReference type="EMBL" id="JAFBER010000011">
    <property type="protein sequence ID" value="MBM7645769.1"/>
    <property type="molecule type" value="Genomic_DNA"/>
</dbReference>
<protein>
    <submittedName>
        <fullName evidence="1">Transposase</fullName>
    </submittedName>
</protein>
<reference evidence="1 2" key="1">
    <citation type="submission" date="2021-01" db="EMBL/GenBank/DDBJ databases">
        <title>Genomic Encyclopedia of Type Strains, Phase IV (KMG-IV): sequencing the most valuable type-strain genomes for metagenomic binning, comparative biology and taxonomic classification.</title>
        <authorList>
            <person name="Goeker M."/>
        </authorList>
    </citation>
    <scope>NUCLEOTIDE SEQUENCE [LARGE SCALE GENOMIC DNA]</scope>
    <source>
        <strain evidence="1 2">DSM 28236</strain>
    </source>
</reference>
<organism evidence="1 2">
    <name type="scientific">Scopulibacillus daqui</name>
    <dbReference type="NCBI Taxonomy" id="1469162"/>
    <lineage>
        <taxon>Bacteria</taxon>
        <taxon>Bacillati</taxon>
        <taxon>Bacillota</taxon>
        <taxon>Bacilli</taxon>
        <taxon>Bacillales</taxon>
        <taxon>Sporolactobacillaceae</taxon>
        <taxon>Scopulibacillus</taxon>
    </lineage>
</organism>
<proteinExistence type="predicted"/>